<evidence type="ECO:0000313" key="3">
    <source>
        <dbReference type="Proteomes" id="UP001458880"/>
    </source>
</evidence>
<sequence length="105" mass="11522">MRASLSSARRTRHSSPTENRMLKRGCVPANVKPDDGDDSAESADFYLSLCRIRTAPTRCDIKVKIVSRSRCARAVICKYLPETFTVSFECPAAKSAIPAAVLLAF</sequence>
<evidence type="ECO:0000313" key="2">
    <source>
        <dbReference type="EMBL" id="KAK9700987.1"/>
    </source>
</evidence>
<name>A0AAW1JCV6_POPJA</name>
<accession>A0AAW1JCV6</accession>
<protein>
    <submittedName>
        <fullName evidence="2">Uncharacterized protein</fullName>
    </submittedName>
</protein>
<reference evidence="2 3" key="1">
    <citation type="journal article" date="2024" name="BMC Genomics">
        <title>De novo assembly and annotation of Popillia japonica's genome with initial clues to its potential as an invasive pest.</title>
        <authorList>
            <person name="Cucini C."/>
            <person name="Boschi S."/>
            <person name="Funari R."/>
            <person name="Cardaioli E."/>
            <person name="Iannotti N."/>
            <person name="Marturano G."/>
            <person name="Paoli F."/>
            <person name="Bruttini M."/>
            <person name="Carapelli A."/>
            <person name="Frati F."/>
            <person name="Nardi F."/>
        </authorList>
    </citation>
    <scope>NUCLEOTIDE SEQUENCE [LARGE SCALE GENOMIC DNA]</scope>
    <source>
        <strain evidence="2">DMR45628</strain>
    </source>
</reference>
<dbReference type="AlphaFoldDB" id="A0AAW1JCV6"/>
<gene>
    <name evidence="2" type="ORF">QE152_g30880</name>
</gene>
<evidence type="ECO:0000256" key="1">
    <source>
        <dbReference type="SAM" id="MobiDB-lite"/>
    </source>
</evidence>
<dbReference type="EMBL" id="JASPKY010000425">
    <property type="protein sequence ID" value="KAK9700987.1"/>
    <property type="molecule type" value="Genomic_DNA"/>
</dbReference>
<dbReference type="Proteomes" id="UP001458880">
    <property type="component" value="Unassembled WGS sequence"/>
</dbReference>
<comment type="caution">
    <text evidence="2">The sequence shown here is derived from an EMBL/GenBank/DDBJ whole genome shotgun (WGS) entry which is preliminary data.</text>
</comment>
<feature type="region of interest" description="Disordered" evidence="1">
    <location>
        <begin position="1"/>
        <end position="39"/>
    </location>
</feature>
<organism evidence="2 3">
    <name type="scientific">Popillia japonica</name>
    <name type="common">Japanese beetle</name>
    <dbReference type="NCBI Taxonomy" id="7064"/>
    <lineage>
        <taxon>Eukaryota</taxon>
        <taxon>Metazoa</taxon>
        <taxon>Ecdysozoa</taxon>
        <taxon>Arthropoda</taxon>
        <taxon>Hexapoda</taxon>
        <taxon>Insecta</taxon>
        <taxon>Pterygota</taxon>
        <taxon>Neoptera</taxon>
        <taxon>Endopterygota</taxon>
        <taxon>Coleoptera</taxon>
        <taxon>Polyphaga</taxon>
        <taxon>Scarabaeiformia</taxon>
        <taxon>Scarabaeidae</taxon>
        <taxon>Rutelinae</taxon>
        <taxon>Popillia</taxon>
    </lineage>
</organism>
<feature type="compositionally biased region" description="Polar residues" evidence="1">
    <location>
        <begin position="1"/>
        <end position="18"/>
    </location>
</feature>
<proteinExistence type="predicted"/>
<keyword evidence="3" id="KW-1185">Reference proteome</keyword>